<feature type="coiled-coil region" evidence="1">
    <location>
        <begin position="74"/>
        <end position="101"/>
    </location>
</feature>
<dbReference type="RefSeq" id="WP_175124205.1">
    <property type="nucleotide sequence ID" value="NZ_CADIJM010000007.1"/>
</dbReference>
<evidence type="ECO:0008006" key="4">
    <source>
        <dbReference type="Google" id="ProtNLM"/>
    </source>
</evidence>
<dbReference type="PANTHER" id="PTHR33215">
    <property type="entry name" value="PROTEIN DISTAL ANTENNA"/>
    <property type="match status" value="1"/>
</dbReference>
<sequence length="110" mass="12629">MDKSTPDGKPDDAERQRYSREFKIEAVRQLEEGKVSGVQLALMLGVKRSILYRWKKELATHGPDVSFPGTGKVRTDEQAEIRRLKRELAQVTEERDILKKAAAYFARELP</sequence>
<evidence type="ECO:0000313" key="3">
    <source>
        <dbReference type="Proteomes" id="UP000494214"/>
    </source>
</evidence>
<dbReference type="Pfam" id="PF01527">
    <property type="entry name" value="HTH_Tnp_1"/>
    <property type="match status" value="1"/>
</dbReference>
<gene>
    <name evidence="2" type="ORF">LMG26690_03427</name>
</gene>
<dbReference type="Proteomes" id="UP000494214">
    <property type="component" value="Unassembled WGS sequence"/>
</dbReference>
<name>A0A6S7B3B4_9BURK</name>
<dbReference type="SUPFAM" id="SSF46689">
    <property type="entry name" value="Homeodomain-like"/>
    <property type="match status" value="1"/>
</dbReference>
<accession>A0A6S7B3B4</accession>
<protein>
    <recommendedName>
        <fullName evidence="4">Transposase</fullName>
    </recommendedName>
</protein>
<dbReference type="Gene3D" id="1.10.10.60">
    <property type="entry name" value="Homeodomain-like"/>
    <property type="match status" value="1"/>
</dbReference>
<dbReference type="EMBL" id="CADIJM010000007">
    <property type="protein sequence ID" value="CAB3714886.1"/>
    <property type="molecule type" value="Genomic_DNA"/>
</dbReference>
<keyword evidence="1" id="KW-0175">Coiled coil</keyword>
<reference evidence="2 3" key="1">
    <citation type="submission" date="2020-04" db="EMBL/GenBank/DDBJ databases">
        <authorList>
            <person name="De Canck E."/>
        </authorList>
    </citation>
    <scope>NUCLEOTIDE SEQUENCE [LARGE SCALE GENOMIC DNA]</scope>
    <source>
        <strain evidence="2 3">LMG 26690</strain>
    </source>
</reference>
<dbReference type="GO" id="GO:0003677">
    <property type="term" value="F:DNA binding"/>
    <property type="evidence" value="ECO:0007669"/>
    <property type="project" value="InterPro"/>
</dbReference>
<evidence type="ECO:0000313" key="2">
    <source>
        <dbReference type="EMBL" id="CAB3714886.1"/>
    </source>
</evidence>
<keyword evidence="3" id="KW-1185">Reference proteome</keyword>
<organism evidence="2 3">
    <name type="scientific">Achromobacter animicus</name>
    <dbReference type="NCBI Taxonomy" id="1389935"/>
    <lineage>
        <taxon>Bacteria</taxon>
        <taxon>Pseudomonadati</taxon>
        <taxon>Pseudomonadota</taxon>
        <taxon>Betaproteobacteria</taxon>
        <taxon>Burkholderiales</taxon>
        <taxon>Alcaligenaceae</taxon>
        <taxon>Achromobacter</taxon>
    </lineage>
</organism>
<dbReference type="InterPro" id="IPR051839">
    <property type="entry name" value="RD_transcriptional_regulator"/>
</dbReference>
<dbReference type="AlphaFoldDB" id="A0A6S7B3B4"/>
<evidence type="ECO:0000256" key="1">
    <source>
        <dbReference type="SAM" id="Coils"/>
    </source>
</evidence>
<dbReference type="GO" id="GO:0006313">
    <property type="term" value="P:DNA transposition"/>
    <property type="evidence" value="ECO:0007669"/>
    <property type="project" value="InterPro"/>
</dbReference>
<dbReference type="GO" id="GO:0004803">
    <property type="term" value="F:transposase activity"/>
    <property type="evidence" value="ECO:0007669"/>
    <property type="project" value="InterPro"/>
</dbReference>
<dbReference type="InterPro" id="IPR009057">
    <property type="entry name" value="Homeodomain-like_sf"/>
</dbReference>
<dbReference type="PANTHER" id="PTHR33215:SF13">
    <property type="entry name" value="PROTEIN DISTAL ANTENNA"/>
    <property type="match status" value="1"/>
</dbReference>
<proteinExistence type="predicted"/>
<dbReference type="InterPro" id="IPR002514">
    <property type="entry name" value="Transposase_8"/>
</dbReference>